<sequence length="313" mass="34387">MRHRLLLLLPAPLLLSLLVACSKTPAGPRLDLVGSSRYTSFDRILTTPGDTVTFKLYSSVRTADRLLTHVRIFVNYTPTKNPLRERADYDAVTVAANQDPELVFLDSAMSAREFLLQTTLNARTTSGREKWRFEAEDAEGNKVSRSFQLQLRNSDSLRLTYHRYTAQLQAPGAGGNRRSFLALLPGLTLPRFTVRTNAAAQSLIDVVYVATRNGIVLAAPTDTIAHLAAWPARPTAFRSTALDKAGFDAADTGQELTDLFAGNPNAPATRTAPLAKGQVYAFRTQDQKSGLFFVQEILTAPVPTVLLQVRVTK</sequence>
<dbReference type="EMBL" id="FQYN01000006">
    <property type="protein sequence ID" value="SHJ35327.1"/>
    <property type="molecule type" value="Genomic_DNA"/>
</dbReference>
<dbReference type="OrthoDB" id="877329at2"/>
<reference evidence="2 3" key="1">
    <citation type="submission" date="2016-11" db="EMBL/GenBank/DDBJ databases">
        <authorList>
            <person name="Jaros S."/>
            <person name="Januszkiewicz K."/>
            <person name="Wedrychowicz H."/>
        </authorList>
    </citation>
    <scope>NUCLEOTIDE SEQUENCE [LARGE SCALE GENOMIC DNA]</scope>
    <source>
        <strain evidence="2 3">DSM 21074</strain>
    </source>
</reference>
<feature type="chain" id="PRO_5013314119" evidence="1">
    <location>
        <begin position="23"/>
        <end position="313"/>
    </location>
</feature>
<dbReference type="Proteomes" id="UP000184418">
    <property type="component" value="Unassembled WGS sequence"/>
</dbReference>
<protein>
    <submittedName>
        <fullName evidence="2">Uncharacterized protein</fullName>
    </submittedName>
</protein>
<evidence type="ECO:0000313" key="2">
    <source>
        <dbReference type="EMBL" id="SHJ35327.1"/>
    </source>
</evidence>
<accession>A0A1M6ILQ5</accession>
<evidence type="ECO:0000256" key="1">
    <source>
        <dbReference type="SAM" id="SignalP"/>
    </source>
</evidence>
<keyword evidence="3" id="KW-1185">Reference proteome</keyword>
<name>A0A1M6ILQ5_9BACT</name>
<evidence type="ECO:0000313" key="3">
    <source>
        <dbReference type="Proteomes" id="UP000184418"/>
    </source>
</evidence>
<keyword evidence="1" id="KW-0732">Signal</keyword>
<dbReference type="PROSITE" id="PS51257">
    <property type="entry name" value="PROKAR_LIPOPROTEIN"/>
    <property type="match status" value="1"/>
</dbReference>
<organism evidence="2 3">
    <name type="scientific">Hymenobacter daecheongensis DSM 21074</name>
    <dbReference type="NCBI Taxonomy" id="1121955"/>
    <lineage>
        <taxon>Bacteria</taxon>
        <taxon>Pseudomonadati</taxon>
        <taxon>Bacteroidota</taxon>
        <taxon>Cytophagia</taxon>
        <taxon>Cytophagales</taxon>
        <taxon>Hymenobacteraceae</taxon>
        <taxon>Hymenobacter</taxon>
    </lineage>
</organism>
<feature type="signal peptide" evidence="1">
    <location>
        <begin position="1"/>
        <end position="22"/>
    </location>
</feature>
<dbReference type="AlphaFoldDB" id="A0A1M6ILQ5"/>
<proteinExistence type="predicted"/>
<gene>
    <name evidence="2" type="ORF">SAMN02745146_2888</name>
</gene>
<dbReference type="RefSeq" id="WP_073110528.1">
    <property type="nucleotide sequence ID" value="NZ_FQYN01000006.1"/>
</dbReference>